<organism evidence="2 3">
    <name type="scientific">Tranquillimonas rosea</name>
    <dbReference type="NCBI Taxonomy" id="641238"/>
    <lineage>
        <taxon>Bacteria</taxon>
        <taxon>Pseudomonadati</taxon>
        <taxon>Pseudomonadota</taxon>
        <taxon>Alphaproteobacteria</taxon>
        <taxon>Rhodobacterales</taxon>
        <taxon>Roseobacteraceae</taxon>
        <taxon>Tranquillimonas</taxon>
    </lineage>
</organism>
<reference evidence="2 3" key="1">
    <citation type="submission" date="2016-10" db="EMBL/GenBank/DDBJ databases">
        <authorList>
            <person name="de Groot N.N."/>
        </authorList>
    </citation>
    <scope>NUCLEOTIDE SEQUENCE [LARGE SCALE GENOMIC DNA]</scope>
    <source>
        <strain evidence="2 3">DSM 23042</strain>
    </source>
</reference>
<name>A0A1H9STP9_9RHOB</name>
<dbReference type="Proteomes" id="UP000198885">
    <property type="component" value="Unassembled WGS sequence"/>
</dbReference>
<gene>
    <name evidence="2" type="ORF">SAMN04490244_103386</name>
</gene>
<evidence type="ECO:0000313" key="3">
    <source>
        <dbReference type="Proteomes" id="UP000198885"/>
    </source>
</evidence>
<keyword evidence="1" id="KW-0812">Transmembrane</keyword>
<keyword evidence="3" id="KW-1185">Reference proteome</keyword>
<keyword evidence="1" id="KW-1133">Transmembrane helix</keyword>
<evidence type="ECO:0000256" key="1">
    <source>
        <dbReference type="SAM" id="Phobius"/>
    </source>
</evidence>
<evidence type="ECO:0000313" key="2">
    <source>
        <dbReference type="EMBL" id="SER88247.1"/>
    </source>
</evidence>
<protein>
    <submittedName>
        <fullName evidence="2">Uncharacterized protein</fullName>
    </submittedName>
</protein>
<keyword evidence="1" id="KW-0472">Membrane</keyword>
<dbReference type="EMBL" id="FOGU01000003">
    <property type="protein sequence ID" value="SER88247.1"/>
    <property type="molecule type" value="Genomic_DNA"/>
</dbReference>
<sequence>MDKLFAALAFLVLAGFLGILGWMVPRANLLAIIFLTLLLCGIDFVVSSRRK</sequence>
<dbReference type="AlphaFoldDB" id="A0A1H9STP9"/>
<proteinExistence type="predicted"/>
<accession>A0A1H9STP9</accession>
<feature type="transmembrane region" description="Helical" evidence="1">
    <location>
        <begin position="28"/>
        <end position="46"/>
    </location>
</feature>